<dbReference type="EMBL" id="QNBC01000091">
    <property type="protein sequence ID" value="RKX65423.1"/>
    <property type="molecule type" value="Genomic_DNA"/>
</dbReference>
<evidence type="ECO:0000313" key="1">
    <source>
        <dbReference type="EMBL" id="RKX65423.1"/>
    </source>
</evidence>
<comment type="caution">
    <text evidence="1">The sequence shown here is derived from an EMBL/GenBank/DDBJ whole genome shotgun (WGS) entry which is preliminary data.</text>
</comment>
<sequence length="350" mass="39818">MAYFRLLFLLLFVPGIISASFSGGGDVILAEFGNLDIKDTVSMGDISQINICYGSLYGKFNLNKYTIYGKFNITPRNNMYVERLYGAVDIDNFEITIGKQYFNTGYGRIFKINNLMGSIYSPLNIYELSGKTGISFMYYSDNNYFNMRGGMFLRQAILLLSKFSYNTYAIEEEINIDRYGFKTGQFYNFRNGEAKYLFSFSLNADLFCGFNVEFQTFSNALEIDSFDYKGSISADYTIPIGNGVYIDAEYLYKKDKYSGTFSNTAVTSFYDRGNSILAFQASYPFNLTFKSSVFGLYNIDEGNYYIGGNLSIGKQIFHTDIILAYNKYTESMSLPYKGSLFGGLMFRLSL</sequence>
<dbReference type="AlphaFoldDB" id="A0A660S8P6"/>
<proteinExistence type="predicted"/>
<dbReference type="Proteomes" id="UP000282321">
    <property type="component" value="Unassembled WGS sequence"/>
</dbReference>
<evidence type="ECO:0000313" key="2">
    <source>
        <dbReference type="Proteomes" id="UP000282321"/>
    </source>
</evidence>
<accession>A0A660S8P6</accession>
<reference evidence="1 2" key="1">
    <citation type="submission" date="2018-06" db="EMBL/GenBank/DDBJ databases">
        <title>Extensive metabolic versatility and redundancy in microbially diverse, dynamic hydrothermal sediments.</title>
        <authorList>
            <person name="Dombrowski N."/>
            <person name="Teske A."/>
            <person name="Baker B.J."/>
        </authorList>
    </citation>
    <scope>NUCLEOTIDE SEQUENCE [LARGE SCALE GENOMIC DNA]</scope>
    <source>
        <strain evidence="1">B35_G9</strain>
    </source>
</reference>
<protein>
    <submittedName>
        <fullName evidence="1">Uncharacterized protein</fullName>
    </submittedName>
</protein>
<name>A0A660S8P6_UNCT6</name>
<organism evidence="1 2">
    <name type="scientific">candidate division TA06 bacterium</name>
    <dbReference type="NCBI Taxonomy" id="2250710"/>
    <lineage>
        <taxon>Bacteria</taxon>
        <taxon>Bacteria division TA06</taxon>
    </lineage>
</organism>
<gene>
    <name evidence="1" type="ORF">DRP44_06410</name>
</gene>